<dbReference type="InterPro" id="IPR000860">
    <property type="entry name" value="HemC"/>
</dbReference>
<comment type="similarity">
    <text evidence="3 8">Belongs to the HMBS family.</text>
</comment>
<dbReference type="GO" id="GO:0005737">
    <property type="term" value="C:cytoplasm"/>
    <property type="evidence" value="ECO:0007669"/>
    <property type="project" value="UniProtKB-UniRule"/>
</dbReference>
<dbReference type="RefSeq" id="WP_044824571.1">
    <property type="nucleotide sequence ID" value="NZ_CP009687.1"/>
</dbReference>
<keyword evidence="5 8" id="KW-0808">Transferase</keyword>
<sequence length="312" mass="34718">MRKIKIGSRASELALVQAEMIMKMLKEKFPQYDYEIIKIKTLGDKILDKTLSKIGGKGLFVKEIQTALLEESVDLAVHSMKDMPAESPEGLMLAAITEREDPRDVLVTKSGKALEELSTNASIGTSSLRRKAQLLNLRKDLVLKDIRGNVATRLNKIDTEGLDAVTLAAAGLKRLGYDDSNFYYLDIEAFTPAVGQGALGCEIRRNDQMLYDMFQEINHKETYNCVMGERVFLKLLEGGCHIPIGAYAQKVGEELWMTGMVASPDGSEVIRHKEKGNFEDFLKIGTKLAEEMVKLGAKRLLASCENERGEIL</sequence>
<organism evidence="9 10">
    <name type="scientific">Clostridium aceticum</name>
    <dbReference type="NCBI Taxonomy" id="84022"/>
    <lineage>
        <taxon>Bacteria</taxon>
        <taxon>Bacillati</taxon>
        <taxon>Bacillota</taxon>
        <taxon>Clostridia</taxon>
        <taxon>Eubacteriales</taxon>
        <taxon>Clostridiaceae</taxon>
        <taxon>Clostridium</taxon>
    </lineage>
</organism>
<dbReference type="EMBL" id="CP009687">
    <property type="protein sequence ID" value="AKL93567.1"/>
    <property type="molecule type" value="Genomic_DNA"/>
</dbReference>
<dbReference type="PANTHER" id="PTHR11557:SF0">
    <property type="entry name" value="PORPHOBILINOGEN DEAMINASE"/>
    <property type="match status" value="1"/>
</dbReference>
<dbReference type="OrthoDB" id="9810298at2"/>
<proteinExistence type="inferred from homology"/>
<comment type="cofactor">
    <cofactor evidence="8">
        <name>dipyrromethane</name>
        <dbReference type="ChEBI" id="CHEBI:60342"/>
    </cofactor>
    <text evidence="8">Binds 1 dipyrromethane group covalently.</text>
</comment>
<dbReference type="KEGG" id="cace:CACET_c00490"/>
<dbReference type="STRING" id="84022.CACET_c00490"/>
<dbReference type="InterPro" id="IPR022417">
    <property type="entry name" value="Porphobilin_deaminase_N"/>
</dbReference>
<dbReference type="EC" id="2.5.1.61" evidence="8"/>
<comment type="miscellaneous">
    <text evidence="8">The porphobilinogen subunits are added to the dipyrromethane group.</text>
</comment>
<evidence type="ECO:0000256" key="8">
    <source>
        <dbReference type="HAMAP-Rule" id="MF_00260"/>
    </source>
</evidence>
<keyword evidence="10" id="KW-1185">Reference proteome</keyword>
<dbReference type="FunFam" id="3.40.190.10:FF:000004">
    <property type="entry name" value="Porphobilinogen deaminase"/>
    <property type="match status" value="1"/>
</dbReference>
<evidence type="ECO:0000256" key="2">
    <source>
        <dbReference type="ARBA" id="ARBA00004735"/>
    </source>
</evidence>
<name>A0A0D8IA31_9CLOT</name>
<evidence type="ECO:0000256" key="1">
    <source>
        <dbReference type="ARBA" id="ARBA00002869"/>
    </source>
</evidence>
<dbReference type="PANTHER" id="PTHR11557">
    <property type="entry name" value="PORPHOBILINOGEN DEAMINASE"/>
    <property type="match status" value="1"/>
</dbReference>
<dbReference type="InterPro" id="IPR036803">
    <property type="entry name" value="Porphobilinogen_deaminase_C_sf"/>
</dbReference>
<evidence type="ECO:0000256" key="6">
    <source>
        <dbReference type="ARBA" id="ARBA00023244"/>
    </source>
</evidence>
<dbReference type="AlphaFoldDB" id="A0A0D8IA31"/>
<dbReference type="Pfam" id="PF01379">
    <property type="entry name" value="Porphobil_deam"/>
    <property type="match status" value="1"/>
</dbReference>
<dbReference type="SUPFAM" id="SSF53850">
    <property type="entry name" value="Periplasmic binding protein-like II"/>
    <property type="match status" value="1"/>
</dbReference>
<evidence type="ECO:0000256" key="3">
    <source>
        <dbReference type="ARBA" id="ARBA00005638"/>
    </source>
</evidence>
<evidence type="ECO:0000313" key="9">
    <source>
        <dbReference type="EMBL" id="AKL93567.1"/>
    </source>
</evidence>
<dbReference type="Proteomes" id="UP000035704">
    <property type="component" value="Chromosome"/>
</dbReference>
<dbReference type="CDD" id="cd13646">
    <property type="entry name" value="PBP2_EcHMBS_like"/>
    <property type="match status" value="1"/>
</dbReference>
<protein>
    <recommendedName>
        <fullName evidence="8">Porphobilinogen deaminase</fullName>
        <shortName evidence="8">PBG</shortName>
        <ecNumber evidence="8">2.5.1.61</ecNumber>
    </recommendedName>
    <alternativeName>
        <fullName evidence="8">Hydroxymethylbilane synthase</fullName>
        <shortName evidence="8">HMBS</shortName>
    </alternativeName>
    <alternativeName>
        <fullName evidence="8">Pre-uroporphyrinogen synthase</fullName>
    </alternativeName>
</protein>
<dbReference type="Pfam" id="PF03900">
    <property type="entry name" value="Porphobil_deamC"/>
    <property type="match status" value="1"/>
</dbReference>
<comment type="pathway">
    <text evidence="2">Porphyrin-containing compound metabolism; protoporphyrin-IX biosynthesis; coproporphyrinogen-III from 5-aminolevulinate: step 2/4.</text>
</comment>
<evidence type="ECO:0000256" key="4">
    <source>
        <dbReference type="ARBA" id="ARBA00011245"/>
    </source>
</evidence>
<dbReference type="PIRSF" id="PIRSF001438">
    <property type="entry name" value="4pyrrol_synth_OHMeBilane_synth"/>
    <property type="match status" value="1"/>
</dbReference>
<evidence type="ECO:0000256" key="5">
    <source>
        <dbReference type="ARBA" id="ARBA00022679"/>
    </source>
</evidence>
<dbReference type="PRINTS" id="PR00151">
    <property type="entry name" value="PORPHBDMNASE"/>
</dbReference>
<comment type="subunit">
    <text evidence="4 8">Monomer.</text>
</comment>
<dbReference type="PATRIC" id="fig|84022.5.peg.3912"/>
<dbReference type="PROSITE" id="PS00533">
    <property type="entry name" value="PORPHOBILINOGEN_DEAM"/>
    <property type="match status" value="1"/>
</dbReference>
<dbReference type="GO" id="GO:0004418">
    <property type="term" value="F:hydroxymethylbilane synthase activity"/>
    <property type="evidence" value="ECO:0007669"/>
    <property type="project" value="UniProtKB-UniRule"/>
</dbReference>
<evidence type="ECO:0000256" key="7">
    <source>
        <dbReference type="ARBA" id="ARBA00048169"/>
    </source>
</evidence>
<comment type="function">
    <text evidence="1 8">Tetrapolymerization of the monopyrrole PBG into the hydroxymethylbilane pre-uroporphyrinogen in several discrete steps.</text>
</comment>
<comment type="catalytic activity">
    <reaction evidence="7 8">
        <text>4 porphobilinogen + H2O = hydroxymethylbilane + 4 NH4(+)</text>
        <dbReference type="Rhea" id="RHEA:13185"/>
        <dbReference type="ChEBI" id="CHEBI:15377"/>
        <dbReference type="ChEBI" id="CHEBI:28938"/>
        <dbReference type="ChEBI" id="CHEBI:57845"/>
        <dbReference type="ChEBI" id="CHEBI:58126"/>
        <dbReference type="EC" id="2.5.1.61"/>
    </reaction>
</comment>
<keyword evidence="6 8" id="KW-0627">Porphyrin biosynthesis</keyword>
<dbReference type="Gene3D" id="3.30.160.40">
    <property type="entry name" value="Porphobilinogen deaminase, C-terminal domain"/>
    <property type="match status" value="1"/>
</dbReference>
<evidence type="ECO:0000313" key="10">
    <source>
        <dbReference type="Proteomes" id="UP000035704"/>
    </source>
</evidence>
<dbReference type="InterPro" id="IPR022418">
    <property type="entry name" value="Porphobilinogen_deaminase_C"/>
</dbReference>
<reference evidence="9 10" key="1">
    <citation type="submission" date="2014-10" db="EMBL/GenBank/DDBJ databases">
        <title>Genome sequence of Clostridium aceticum DSM 1496.</title>
        <authorList>
            <person name="Poehlein A."/>
            <person name="Schiel-Bengelsdorf B."/>
            <person name="Gottschalk G."/>
            <person name="Duerre P."/>
            <person name="Daniel R."/>
        </authorList>
    </citation>
    <scope>NUCLEOTIDE SEQUENCE [LARGE SCALE GENOMIC DNA]</scope>
    <source>
        <strain evidence="9 10">DSM 1496</strain>
    </source>
</reference>
<dbReference type="NCBIfam" id="TIGR00212">
    <property type="entry name" value="hemC"/>
    <property type="match status" value="1"/>
</dbReference>
<dbReference type="SUPFAM" id="SSF54782">
    <property type="entry name" value="Porphobilinogen deaminase (hydroxymethylbilane synthase), C-terminal domain"/>
    <property type="match status" value="1"/>
</dbReference>
<gene>
    <name evidence="8 9" type="primary">hemC</name>
    <name evidence="9" type="ORF">CACET_c00490</name>
</gene>
<feature type="modified residue" description="S-(dipyrrolylmethanemethyl)cysteine" evidence="8">
    <location>
        <position position="240"/>
    </location>
</feature>
<dbReference type="InterPro" id="IPR022419">
    <property type="entry name" value="Porphobilin_deaminase_cofac_BS"/>
</dbReference>
<dbReference type="GO" id="GO:0006782">
    <property type="term" value="P:protoporphyrinogen IX biosynthetic process"/>
    <property type="evidence" value="ECO:0007669"/>
    <property type="project" value="UniProtKB-UniRule"/>
</dbReference>
<dbReference type="Gene3D" id="3.40.190.10">
    <property type="entry name" value="Periplasmic binding protein-like II"/>
    <property type="match status" value="2"/>
</dbReference>
<dbReference type="HAMAP" id="MF_00260">
    <property type="entry name" value="Porphobil_deam"/>
    <property type="match status" value="1"/>
</dbReference>
<dbReference type="FunFam" id="3.40.190.10:FF:000005">
    <property type="entry name" value="Porphobilinogen deaminase"/>
    <property type="match status" value="1"/>
</dbReference>
<accession>A0A0D8IA31</accession>